<dbReference type="EMBL" id="VSSQ01102481">
    <property type="protein sequence ID" value="MPN43831.1"/>
    <property type="molecule type" value="Genomic_DNA"/>
</dbReference>
<organism evidence="1">
    <name type="scientific">bioreactor metagenome</name>
    <dbReference type="NCBI Taxonomy" id="1076179"/>
    <lineage>
        <taxon>unclassified sequences</taxon>
        <taxon>metagenomes</taxon>
        <taxon>ecological metagenomes</taxon>
    </lineage>
</organism>
<gene>
    <name evidence="1" type="ORF">SDC9_191392</name>
</gene>
<proteinExistence type="predicted"/>
<accession>A0A645HXR9</accession>
<evidence type="ECO:0000313" key="1">
    <source>
        <dbReference type="EMBL" id="MPN43831.1"/>
    </source>
</evidence>
<protein>
    <submittedName>
        <fullName evidence="1">Uncharacterized protein</fullName>
    </submittedName>
</protein>
<dbReference type="AlphaFoldDB" id="A0A645HXR9"/>
<sequence length="106" mass="12241">MGYLCYSKQPDQTFSEVPAYFGERTIALNGFTGNHFSVDPEKNQFMILLANRIHNRATTVTGRANPEDKTEIIRWNDGKDYIVSQNFVYTKDKFLKNHIGNILDSY</sequence>
<name>A0A645HXR9_9ZZZZ</name>
<comment type="caution">
    <text evidence="1">The sequence shown here is derived from an EMBL/GenBank/DDBJ whole genome shotgun (WGS) entry which is preliminary data.</text>
</comment>
<reference evidence="1" key="1">
    <citation type="submission" date="2019-08" db="EMBL/GenBank/DDBJ databases">
        <authorList>
            <person name="Kucharzyk K."/>
            <person name="Murdoch R.W."/>
            <person name="Higgins S."/>
            <person name="Loffler F."/>
        </authorList>
    </citation>
    <scope>NUCLEOTIDE SEQUENCE</scope>
</reference>